<evidence type="ECO:0000256" key="2">
    <source>
        <dbReference type="ARBA" id="ARBA00011738"/>
    </source>
</evidence>
<feature type="domain" description="Tryptophan synthase beta chain-like PALP" evidence="5">
    <location>
        <begin position="7"/>
        <end position="270"/>
    </location>
</feature>
<keyword evidence="4" id="KW-0663">Pyridoxal phosphate</keyword>
<reference evidence="7" key="1">
    <citation type="submission" date="2016-11" db="EMBL/GenBank/DDBJ databases">
        <authorList>
            <person name="Shukria A."/>
            <person name="Stevens D.C."/>
        </authorList>
    </citation>
    <scope>NUCLEOTIDE SEQUENCE [LARGE SCALE GENOMIC DNA]</scope>
    <source>
        <strain evidence="7">Cbfe23</strain>
    </source>
</reference>
<comment type="caution">
    <text evidence="6">The sequence shown here is derived from an EMBL/GenBank/DDBJ whole genome shotgun (WGS) entry which is preliminary data.</text>
</comment>
<dbReference type="OrthoDB" id="9805733at2"/>
<dbReference type="PANTHER" id="PTHR10314">
    <property type="entry name" value="CYSTATHIONINE BETA-SYNTHASE"/>
    <property type="match status" value="1"/>
</dbReference>
<gene>
    <name evidence="6" type="ORF">BON30_44155</name>
</gene>
<evidence type="ECO:0000313" key="7">
    <source>
        <dbReference type="Proteomes" id="UP000182229"/>
    </source>
</evidence>
<keyword evidence="3" id="KW-0808">Transferase</keyword>
<dbReference type="AlphaFoldDB" id="A0A1L9AWC2"/>
<name>A0A1L9AWC2_9BACT</name>
<dbReference type="Gene3D" id="3.40.50.1100">
    <property type="match status" value="2"/>
</dbReference>
<dbReference type="SUPFAM" id="SSF53686">
    <property type="entry name" value="Tryptophan synthase beta subunit-like PLP-dependent enzymes"/>
    <property type="match status" value="1"/>
</dbReference>
<dbReference type="Pfam" id="PF00291">
    <property type="entry name" value="PALP"/>
    <property type="match status" value="1"/>
</dbReference>
<accession>A0A1L9AWC2</accession>
<comment type="subunit">
    <text evidence="2">Homodimer.</text>
</comment>
<reference evidence="6 7" key="2">
    <citation type="submission" date="2016-12" db="EMBL/GenBank/DDBJ databases">
        <title>Draft Genome Sequence of Cystobacter ferrugineus Strain Cbfe23.</title>
        <authorList>
            <person name="Akbar S."/>
            <person name="Dowd S.E."/>
            <person name="Stevens D.C."/>
        </authorList>
    </citation>
    <scope>NUCLEOTIDE SEQUENCE [LARGE SCALE GENOMIC DNA]</scope>
    <source>
        <strain evidence="6 7">Cbfe23</strain>
    </source>
</reference>
<dbReference type="InterPro" id="IPR023927">
    <property type="entry name" value="SbnA"/>
</dbReference>
<evidence type="ECO:0000313" key="6">
    <source>
        <dbReference type="EMBL" id="OJH34308.1"/>
    </source>
</evidence>
<dbReference type="CDD" id="cd01561">
    <property type="entry name" value="CBS_like"/>
    <property type="match status" value="1"/>
</dbReference>
<evidence type="ECO:0000256" key="4">
    <source>
        <dbReference type="ARBA" id="ARBA00022898"/>
    </source>
</evidence>
<dbReference type="Proteomes" id="UP000182229">
    <property type="component" value="Unassembled WGS sequence"/>
</dbReference>
<sequence length="300" mass="33315">MVPLECEGIRLFAKLEFCNHFGSVKDRSAYWILKSAIEAGDIENGSTIIESSSGNFANALACYCRLLDLRFIPVIDPNITRGNESHLREMCQRVEKVEKRDDMGGFLKTRLQRVKELMEQEPGAYWTNQYGNEWAVEAHYRLTGEELCQSFSQLDYIFIGVSTAGTIAGISRRLKERFPSVQVIAVDVEGSVIFGGMPRRRYIPGIGSSISPGLLRQARIDDVVMVSEQETVRGCNELLVRHGVFAGGSSGSAYAAVKAYLPKMHSLSAPPTVAFLCADSGKSYLETVFNPDWCNSRFGM</sequence>
<dbReference type="STRING" id="83449.BON30_44155"/>
<dbReference type="GO" id="GO:0016740">
    <property type="term" value="F:transferase activity"/>
    <property type="evidence" value="ECO:0007669"/>
    <property type="project" value="UniProtKB-KW"/>
</dbReference>
<dbReference type="InterPro" id="IPR036052">
    <property type="entry name" value="TrpB-like_PALP_sf"/>
</dbReference>
<dbReference type="GO" id="GO:1901605">
    <property type="term" value="P:alpha-amino acid metabolic process"/>
    <property type="evidence" value="ECO:0007669"/>
    <property type="project" value="UniProtKB-ARBA"/>
</dbReference>
<evidence type="ECO:0000256" key="3">
    <source>
        <dbReference type="ARBA" id="ARBA00022679"/>
    </source>
</evidence>
<comment type="cofactor">
    <cofactor evidence="1">
        <name>pyridoxal 5'-phosphate</name>
        <dbReference type="ChEBI" id="CHEBI:597326"/>
    </cofactor>
</comment>
<evidence type="ECO:0000259" key="5">
    <source>
        <dbReference type="Pfam" id="PF00291"/>
    </source>
</evidence>
<dbReference type="InterPro" id="IPR050214">
    <property type="entry name" value="Cys_Synth/Cystath_Beta-Synth"/>
</dbReference>
<dbReference type="EMBL" id="MPIN01000020">
    <property type="protein sequence ID" value="OJH34308.1"/>
    <property type="molecule type" value="Genomic_DNA"/>
</dbReference>
<keyword evidence="7" id="KW-1185">Reference proteome</keyword>
<organism evidence="6 7">
    <name type="scientific">Cystobacter ferrugineus</name>
    <dbReference type="NCBI Taxonomy" id="83449"/>
    <lineage>
        <taxon>Bacteria</taxon>
        <taxon>Pseudomonadati</taxon>
        <taxon>Myxococcota</taxon>
        <taxon>Myxococcia</taxon>
        <taxon>Myxococcales</taxon>
        <taxon>Cystobacterineae</taxon>
        <taxon>Archangiaceae</taxon>
        <taxon>Cystobacter</taxon>
    </lineage>
</organism>
<dbReference type="InterPro" id="IPR001926">
    <property type="entry name" value="TrpB-like_PALP"/>
</dbReference>
<proteinExistence type="predicted"/>
<protein>
    <submittedName>
        <fullName evidence="6">2,3-diaminopropionate biosynthesis protein SbnA</fullName>
    </submittedName>
</protein>
<evidence type="ECO:0000256" key="1">
    <source>
        <dbReference type="ARBA" id="ARBA00001933"/>
    </source>
</evidence>
<dbReference type="NCBIfam" id="TIGR03945">
    <property type="entry name" value="PLP_SbnA_fam"/>
    <property type="match status" value="1"/>
</dbReference>